<gene>
    <name evidence="2" type="ORF">NG743_17000</name>
</gene>
<keyword evidence="3" id="KW-1185">Reference proteome</keyword>
<feature type="transmembrane region" description="Helical" evidence="1">
    <location>
        <begin position="95"/>
        <end position="114"/>
    </location>
</feature>
<feature type="transmembrane region" description="Helical" evidence="1">
    <location>
        <begin position="72"/>
        <end position="89"/>
    </location>
</feature>
<feature type="transmembrane region" description="Helical" evidence="1">
    <location>
        <begin position="225"/>
        <end position="242"/>
    </location>
</feature>
<keyword evidence="1" id="KW-0812">Transmembrane</keyword>
<evidence type="ECO:0008006" key="4">
    <source>
        <dbReference type="Google" id="ProtNLM"/>
    </source>
</evidence>
<reference evidence="2" key="1">
    <citation type="submission" date="2022-06" db="EMBL/GenBank/DDBJ databases">
        <title>Nostosin G and Spiroidesin B from the Cyanobacterium Dolichospermum sp. NIES-1697.</title>
        <authorList>
            <person name="Phan C.-S."/>
            <person name="Mehjabin J.J."/>
            <person name="Anas A.R.J."/>
            <person name="Hayasaka M."/>
            <person name="Onoki R."/>
            <person name="Wang J."/>
            <person name="Umezawa T."/>
            <person name="Washio K."/>
            <person name="Morikawa M."/>
            <person name="Okino T."/>
        </authorList>
    </citation>
    <scope>NUCLEOTIDE SEQUENCE</scope>
    <source>
        <strain evidence="2">NIES-1697</strain>
    </source>
</reference>
<feature type="transmembrane region" description="Helical" evidence="1">
    <location>
        <begin position="154"/>
        <end position="172"/>
    </location>
</feature>
<feature type="transmembrane region" description="Helical" evidence="1">
    <location>
        <begin position="121"/>
        <end position="142"/>
    </location>
</feature>
<evidence type="ECO:0000313" key="3">
    <source>
        <dbReference type="Proteomes" id="UP001057561"/>
    </source>
</evidence>
<protein>
    <recommendedName>
        <fullName evidence="4">O-antigen polymerase</fullName>
    </recommendedName>
</protein>
<keyword evidence="1" id="KW-0472">Membrane</keyword>
<feature type="transmembrane region" description="Helical" evidence="1">
    <location>
        <begin position="43"/>
        <end position="60"/>
    </location>
</feature>
<name>A0ABY5LVX4_9CYAN</name>
<keyword evidence="1" id="KW-1133">Transmembrane helix</keyword>
<sequence>MKLDFEYHSETRAIFFLNTLLSGLFCLYLVVGLINYIQRANGGVFITQYFLIIIGLLFFITETIFFNRRYEFVYQVTGILLLGFILSMLENNIPLLRAASVNLLSQTGVALFLLRRPLAGFVLPFTYLLFGFVVAFFTYYFYNRIDPNAIFLYASRNTVSWLLIVYSAIIYIVSDKARLKIPVLPAIMTVIFSVMSYGRSGIISSFILLIGILLLTFYENKKNAKFYIFITFIGILFMFFLINRSDIVNTIYDISRYFNRLETRGLSDRDGREYILSNYIIQMNMTRFLFGTDPRYDLSIINFKLNYHNSFINLHAYSGMAGIIFVFLMLRAVVKLFNRNKLLWLILITLILRSFTDNLLFVTQQYDFIVYYITIYAFICDHHKNTGITKH</sequence>
<feature type="transmembrane region" description="Helical" evidence="1">
    <location>
        <begin position="201"/>
        <end position="218"/>
    </location>
</feature>
<feature type="transmembrane region" description="Helical" evidence="1">
    <location>
        <begin position="311"/>
        <end position="330"/>
    </location>
</feature>
<dbReference type="Proteomes" id="UP001057561">
    <property type="component" value="Chromosome"/>
</dbReference>
<evidence type="ECO:0000256" key="1">
    <source>
        <dbReference type="SAM" id="Phobius"/>
    </source>
</evidence>
<dbReference type="RefSeq" id="WP_257120514.1">
    <property type="nucleotide sequence ID" value="NZ_CP099464.1"/>
</dbReference>
<accession>A0ABY5LVX4</accession>
<feature type="transmembrane region" description="Helical" evidence="1">
    <location>
        <begin position="342"/>
        <end position="362"/>
    </location>
</feature>
<organism evidence="2 3">
    <name type="scientific">Dolichospermum heterosporum TAC447</name>
    <dbReference type="NCBI Taxonomy" id="747523"/>
    <lineage>
        <taxon>Bacteria</taxon>
        <taxon>Bacillati</taxon>
        <taxon>Cyanobacteriota</taxon>
        <taxon>Cyanophyceae</taxon>
        <taxon>Nostocales</taxon>
        <taxon>Aphanizomenonaceae</taxon>
        <taxon>Dolichospermum</taxon>
        <taxon>Dolichospermum heterosporum</taxon>
    </lineage>
</organism>
<evidence type="ECO:0000313" key="2">
    <source>
        <dbReference type="EMBL" id="UUO13754.1"/>
    </source>
</evidence>
<dbReference type="EMBL" id="CP099464">
    <property type="protein sequence ID" value="UUO13754.1"/>
    <property type="molecule type" value="Genomic_DNA"/>
</dbReference>
<proteinExistence type="predicted"/>
<feature type="transmembrane region" description="Helical" evidence="1">
    <location>
        <begin position="12"/>
        <end position="37"/>
    </location>
</feature>